<dbReference type="HOGENOM" id="CLU_2673824_0_0_1"/>
<evidence type="ECO:0000313" key="3">
    <source>
        <dbReference type="EnsemblMetazoa" id="ISCW001179-PA"/>
    </source>
</evidence>
<dbReference type="VEuPathDB" id="VectorBase:ISCW001179"/>
<dbReference type="EMBL" id="DS620128">
    <property type="protein sequence ID" value="EEC00663.1"/>
    <property type="molecule type" value="Genomic_DNA"/>
</dbReference>
<dbReference type="EnsemblMetazoa" id="ISCW001179-RA">
    <property type="protein sequence ID" value="ISCW001179-PA"/>
    <property type="gene ID" value="ISCW001179"/>
</dbReference>
<protein>
    <submittedName>
        <fullName evidence="2 3">Uncharacterized protein</fullName>
    </submittedName>
</protein>
<evidence type="ECO:0000313" key="4">
    <source>
        <dbReference type="Proteomes" id="UP000001555"/>
    </source>
</evidence>
<reference evidence="2 4" key="1">
    <citation type="submission" date="2008-03" db="EMBL/GenBank/DDBJ databases">
        <title>Annotation of Ixodes scapularis.</title>
        <authorList>
            <consortium name="Ixodes scapularis Genome Project Consortium"/>
            <person name="Caler E."/>
            <person name="Hannick L.I."/>
            <person name="Bidwell S."/>
            <person name="Joardar V."/>
            <person name="Thiagarajan M."/>
            <person name="Amedeo P."/>
            <person name="Galinsky K.J."/>
            <person name="Schobel S."/>
            <person name="Inman J."/>
            <person name="Hostetler J."/>
            <person name="Miller J."/>
            <person name="Hammond M."/>
            <person name="Megy K."/>
            <person name="Lawson D."/>
            <person name="Kodira C."/>
            <person name="Sutton G."/>
            <person name="Meyer J."/>
            <person name="Hill C.A."/>
            <person name="Birren B."/>
            <person name="Nene V."/>
            <person name="Collins F."/>
            <person name="Alarcon-Chaidez F."/>
            <person name="Wikel S."/>
            <person name="Strausberg R."/>
        </authorList>
    </citation>
    <scope>NUCLEOTIDE SEQUENCE [LARGE SCALE GENOMIC DNA]</scope>
    <source>
        <strain evidence="4">Wikel</strain>
        <strain evidence="2">Wikel colony</strain>
    </source>
</reference>
<dbReference type="EMBL" id="ABJB011010283">
    <property type="status" value="NOT_ANNOTATED_CDS"/>
    <property type="molecule type" value="Genomic_DNA"/>
</dbReference>
<name>B7P241_IXOSC</name>
<evidence type="ECO:0000256" key="1">
    <source>
        <dbReference type="SAM" id="MobiDB-lite"/>
    </source>
</evidence>
<reference evidence="3" key="2">
    <citation type="submission" date="2020-05" db="UniProtKB">
        <authorList>
            <consortium name="EnsemblMetazoa"/>
        </authorList>
    </citation>
    <scope>IDENTIFICATION</scope>
    <source>
        <strain evidence="3">wikel</strain>
    </source>
</reference>
<dbReference type="VEuPathDB" id="VectorBase:ISCI001179"/>
<proteinExistence type="predicted"/>
<feature type="region of interest" description="Disordered" evidence="1">
    <location>
        <begin position="1"/>
        <end position="23"/>
    </location>
</feature>
<evidence type="ECO:0000313" key="2">
    <source>
        <dbReference type="EMBL" id="EEC00663.1"/>
    </source>
</evidence>
<gene>
    <name evidence="2" type="ORF">IscW_ISCW001179</name>
</gene>
<organism>
    <name type="scientific">Ixodes scapularis</name>
    <name type="common">Black-legged tick</name>
    <name type="synonym">Deer tick</name>
    <dbReference type="NCBI Taxonomy" id="6945"/>
    <lineage>
        <taxon>Eukaryota</taxon>
        <taxon>Metazoa</taxon>
        <taxon>Ecdysozoa</taxon>
        <taxon>Arthropoda</taxon>
        <taxon>Chelicerata</taxon>
        <taxon>Arachnida</taxon>
        <taxon>Acari</taxon>
        <taxon>Parasitiformes</taxon>
        <taxon>Ixodida</taxon>
        <taxon>Ixodoidea</taxon>
        <taxon>Ixodidae</taxon>
        <taxon>Ixodinae</taxon>
        <taxon>Ixodes</taxon>
    </lineage>
</organism>
<dbReference type="Proteomes" id="UP000001555">
    <property type="component" value="Unassembled WGS sequence"/>
</dbReference>
<sequence length="75" mass="8105">MRAISEAERKDKPADAPVEDETSVVSDDAVVGVTTVDFLDMTTPESIRLPLLQSGDVSKRFPQLAQLDRAADSTT</sequence>
<dbReference type="InParanoid" id="B7P241"/>
<dbReference type="PaxDb" id="6945-B7P241"/>
<feature type="compositionally biased region" description="Basic and acidic residues" evidence="1">
    <location>
        <begin position="1"/>
        <end position="14"/>
    </location>
</feature>
<accession>B7P241</accession>
<dbReference type="AlphaFoldDB" id="B7P241"/>
<keyword evidence="4" id="KW-1185">Reference proteome</keyword>